<sequence>MWYDVTHIGQRSKEVADLLVLNDVRTLTSDNSSGYEKAISAASLTPWGKLFAAGKIAHLFIIVGKNSDEIITGFKSFDDLKKVLGSAGENKAWHHIVEQSQVQRSGFKAEDIQNINNVISIPSGYSGSVHSQISGYYSSIQPFTNGLTVRNWLAGQSFEKQFDFGLNVLKRFGTVTQTEKGWIFTPNS</sequence>
<proteinExistence type="predicted"/>
<name>A0A4V3WG82_9BACL</name>
<keyword evidence="2" id="KW-1185">Reference proteome</keyword>
<organism evidence="1 2">
    <name type="scientific">Cohnella fermenti</name>
    <dbReference type="NCBI Taxonomy" id="2565925"/>
    <lineage>
        <taxon>Bacteria</taxon>
        <taxon>Bacillati</taxon>
        <taxon>Bacillota</taxon>
        <taxon>Bacilli</taxon>
        <taxon>Bacillales</taxon>
        <taxon>Paenibacillaceae</taxon>
        <taxon>Cohnella</taxon>
    </lineage>
</organism>
<dbReference type="OrthoDB" id="513777at2"/>
<evidence type="ECO:0000313" key="2">
    <source>
        <dbReference type="Proteomes" id="UP000310636"/>
    </source>
</evidence>
<gene>
    <name evidence="1" type="ORF">E6C55_06575</name>
</gene>
<protein>
    <submittedName>
        <fullName evidence="1">Uncharacterized protein</fullName>
    </submittedName>
</protein>
<dbReference type="EMBL" id="SSOB01000006">
    <property type="protein sequence ID" value="THF82721.1"/>
    <property type="molecule type" value="Genomic_DNA"/>
</dbReference>
<comment type="caution">
    <text evidence="1">The sequence shown here is derived from an EMBL/GenBank/DDBJ whole genome shotgun (WGS) entry which is preliminary data.</text>
</comment>
<evidence type="ECO:0000313" key="1">
    <source>
        <dbReference type="EMBL" id="THF82721.1"/>
    </source>
</evidence>
<dbReference type="Proteomes" id="UP000310636">
    <property type="component" value="Unassembled WGS sequence"/>
</dbReference>
<accession>A0A4V3WG82</accession>
<dbReference type="RefSeq" id="WP_136368982.1">
    <property type="nucleotide sequence ID" value="NZ_SSOB01000006.1"/>
</dbReference>
<dbReference type="AlphaFoldDB" id="A0A4V3WG82"/>
<reference evidence="1 2" key="1">
    <citation type="submission" date="2019-04" db="EMBL/GenBank/DDBJ databases">
        <title>Cohnella sp. nov. isolated from preserved vegetables.</title>
        <authorList>
            <person name="Lin S.-Y."/>
            <person name="Hung M.-H."/>
            <person name="Young C.-C."/>
        </authorList>
    </citation>
    <scope>NUCLEOTIDE SEQUENCE [LARGE SCALE GENOMIC DNA]</scope>
    <source>
        <strain evidence="1 2">CC-MHH1044</strain>
    </source>
</reference>